<reference evidence="1" key="1">
    <citation type="submission" date="2024-03" db="EMBL/GenBank/DDBJ databases">
        <title>Novel Streptomyces species of biotechnological and ecological value are a feature of Machair soil.</title>
        <authorList>
            <person name="Prole J.R."/>
            <person name="Goodfellow M."/>
            <person name="Allenby N."/>
            <person name="Ward A.C."/>
        </authorList>
    </citation>
    <scope>NUCLEOTIDE SEQUENCE</scope>
    <source>
        <strain evidence="1">MS1.AVA.4</strain>
    </source>
</reference>
<comment type="caution">
    <text evidence="1">The sequence shown here is derived from an EMBL/GenBank/DDBJ whole genome shotgun (WGS) entry which is preliminary data.</text>
</comment>
<evidence type="ECO:0000313" key="2">
    <source>
        <dbReference type="Proteomes" id="UP001375539"/>
    </source>
</evidence>
<accession>A0ACC6QK49</accession>
<sequence>MSEPEAGGEAPRRAVDYEAVFRASPGPALLLTPGLVIVDANQALLTLSRRGRDEFVGRSVFEVFPTNPADQEAPGTRLRASVDRVLATGEPDSMALQRYDFAMPSEAVEKRYWSPVNAPVLGPDGQVVLILSRVDDVTDMVRARTALQESEEALSDEESTTAALLARFQGLQELNEQLRRAHRRDREIAVGLQRAMLPTAPLGHSNVAVRYRPATSALNVCGDWYDFIDVPPDRLMVAVGDVVGHGLEAASLMGQLRSALSTAIRATGQPATALKALALYALTVEGALATTAVQTVIDQRARTITYSRAGHPPPMLLRPDGRTVDVLDEAADPPLGALDDDSARSEATHCYEPGATLVLYTDGLIERRDEDIDAGLERLARSLARHDGLAPESLADALLVDLSPVAEGPDDDTALVVVRL</sequence>
<keyword evidence="2" id="KW-1185">Reference proteome</keyword>
<evidence type="ECO:0000313" key="1">
    <source>
        <dbReference type="EMBL" id="MEJ8658642.1"/>
    </source>
</evidence>
<gene>
    <name evidence="1" type="ORF">WKI58_19315</name>
</gene>
<protein>
    <submittedName>
        <fullName evidence="1">SpoIIE family protein phosphatase</fullName>
    </submittedName>
</protein>
<dbReference type="Proteomes" id="UP001375539">
    <property type="component" value="Unassembled WGS sequence"/>
</dbReference>
<proteinExistence type="predicted"/>
<organism evidence="1 2">
    <name type="scientific">Streptomyces pratisoli</name>
    <dbReference type="NCBI Taxonomy" id="3139917"/>
    <lineage>
        <taxon>Bacteria</taxon>
        <taxon>Bacillati</taxon>
        <taxon>Actinomycetota</taxon>
        <taxon>Actinomycetes</taxon>
        <taxon>Kitasatosporales</taxon>
        <taxon>Streptomycetaceae</taxon>
        <taxon>Streptomyces</taxon>
    </lineage>
</organism>
<dbReference type="EMBL" id="JBBKAI010000002">
    <property type="protein sequence ID" value="MEJ8658642.1"/>
    <property type="molecule type" value="Genomic_DNA"/>
</dbReference>
<name>A0ACC6QK49_9ACTN</name>